<dbReference type="RefSeq" id="WP_169161528.1">
    <property type="nucleotide sequence ID" value="NZ_JABBFW010000011.1"/>
</dbReference>
<evidence type="ECO:0000313" key="1">
    <source>
        <dbReference type="EMBL" id="NML16622.1"/>
    </source>
</evidence>
<protein>
    <submittedName>
        <fullName evidence="1">Nucleotidyltransferase family protein</fullName>
    </submittedName>
</protein>
<dbReference type="Proteomes" id="UP000574067">
    <property type="component" value="Unassembled WGS sequence"/>
</dbReference>
<accession>A0A848FBC1</accession>
<sequence length="353" mass="39375">MPATLSGLLLAHAAMGVPLPAGHPFFSATAPEEQDREFQWLMEGGLGALLAHATRDEPDVLPARWRDALRAAELTARVRQAPLLESAAELIDLCRRLGIEPTLLKGISVSEQLYPAPHLRPMSDIDVLLPVQQHDEVARALTSEDGGWEVMDFQARAGLHHGAPLRHRARGTVLELHRALFPDDSPFSVGRLFAPDEVLARVVPSSFRGQPVRRLPAELQLAYIAASWFNDMTELQVHPSFLPSVFDAAYLLRRFGDSLDWRALRNWLDDGMTRGCLYALLSYLPRFGAPPAPGDFTAWLAASQDVVGPLQLRLIHRMLDRHLLAARPWTLPFPPPVPGRYSLRHQWRKRVSG</sequence>
<dbReference type="AlphaFoldDB" id="A0A848FBC1"/>
<organism evidence="1 2">
    <name type="scientific">Azohydromonas caseinilytica</name>
    <dbReference type="NCBI Taxonomy" id="2728836"/>
    <lineage>
        <taxon>Bacteria</taxon>
        <taxon>Pseudomonadati</taxon>
        <taxon>Pseudomonadota</taxon>
        <taxon>Betaproteobacteria</taxon>
        <taxon>Burkholderiales</taxon>
        <taxon>Sphaerotilaceae</taxon>
        <taxon>Azohydromonas</taxon>
    </lineage>
</organism>
<reference evidence="1 2" key="1">
    <citation type="submission" date="2020-04" db="EMBL/GenBank/DDBJ databases">
        <title>Azohydromonas sp. isolated from soil.</title>
        <authorList>
            <person name="Dahal R.H."/>
        </authorList>
    </citation>
    <scope>NUCLEOTIDE SEQUENCE [LARGE SCALE GENOMIC DNA]</scope>
    <source>
        <strain evidence="1 2">G-1-1-14</strain>
    </source>
</reference>
<dbReference type="Pfam" id="PF14907">
    <property type="entry name" value="NTP_transf_5"/>
    <property type="match status" value="1"/>
</dbReference>
<dbReference type="InterPro" id="IPR039498">
    <property type="entry name" value="NTP_transf_5"/>
</dbReference>
<gene>
    <name evidence="1" type="ORF">HHL10_16690</name>
</gene>
<name>A0A848FBC1_9BURK</name>
<comment type="caution">
    <text evidence="1">The sequence shown here is derived from an EMBL/GenBank/DDBJ whole genome shotgun (WGS) entry which is preliminary data.</text>
</comment>
<dbReference type="EMBL" id="JABBFW010000011">
    <property type="protein sequence ID" value="NML16622.1"/>
    <property type="molecule type" value="Genomic_DNA"/>
</dbReference>
<keyword evidence="2" id="KW-1185">Reference proteome</keyword>
<dbReference type="GO" id="GO:0016740">
    <property type="term" value="F:transferase activity"/>
    <property type="evidence" value="ECO:0007669"/>
    <property type="project" value="UniProtKB-KW"/>
</dbReference>
<evidence type="ECO:0000313" key="2">
    <source>
        <dbReference type="Proteomes" id="UP000574067"/>
    </source>
</evidence>
<proteinExistence type="predicted"/>
<keyword evidence="1" id="KW-0808">Transferase</keyword>